<dbReference type="AlphaFoldDB" id="A0A1K0GAF4"/>
<dbReference type="Proteomes" id="UP000658997">
    <property type="component" value="Unassembled WGS sequence"/>
</dbReference>
<reference evidence="2" key="3">
    <citation type="submission" date="2018-08" db="EMBL/GenBank/DDBJ databases">
        <authorList>
            <person name="Guldener U."/>
        </authorList>
    </citation>
    <scope>NUCLEOTIDE SEQUENCE</scope>
    <source>
        <strain evidence="2">UB2</strain>
    </source>
</reference>
<dbReference type="Proteomes" id="UP000179920">
    <property type="component" value="Chromosome XV"/>
</dbReference>
<organism evidence="1 3">
    <name type="scientific">Ustilago bromivora</name>
    <dbReference type="NCBI Taxonomy" id="307758"/>
    <lineage>
        <taxon>Eukaryota</taxon>
        <taxon>Fungi</taxon>
        <taxon>Dikarya</taxon>
        <taxon>Basidiomycota</taxon>
        <taxon>Ustilaginomycotina</taxon>
        <taxon>Ustilaginomycetes</taxon>
        <taxon>Ustilaginales</taxon>
        <taxon>Ustilaginaceae</taxon>
        <taxon>Ustilago</taxon>
    </lineage>
</organism>
<proteinExistence type="predicted"/>
<name>A0A1K0GAF4_9BASI</name>
<gene>
    <name evidence="2" type="ORF">UBRO2_00891</name>
    <name evidence="1" type="ORF">UBRO_20373</name>
</gene>
<evidence type="ECO:0000313" key="2">
    <source>
        <dbReference type="EMBL" id="SYW75736.1"/>
    </source>
</evidence>
<evidence type="ECO:0000313" key="3">
    <source>
        <dbReference type="Proteomes" id="UP000179920"/>
    </source>
</evidence>
<accession>A0A1K0GAF4</accession>
<dbReference type="EMBL" id="ULHB01000010">
    <property type="protein sequence ID" value="SYW75736.1"/>
    <property type="molecule type" value="Genomic_DNA"/>
</dbReference>
<evidence type="ECO:0000313" key="1">
    <source>
        <dbReference type="EMBL" id="SAM84881.1"/>
    </source>
</evidence>
<dbReference type="EMBL" id="LT558131">
    <property type="protein sequence ID" value="SAM84881.1"/>
    <property type="molecule type" value="Genomic_DNA"/>
</dbReference>
<reference evidence="3" key="1">
    <citation type="submission" date="2016-04" db="EMBL/GenBank/DDBJ databases">
        <authorList>
            <person name="Guldener U."/>
            <person name="Guldener U."/>
        </authorList>
    </citation>
    <scope>NUCLEOTIDE SEQUENCE [LARGE SCALE GENOMIC DNA]</scope>
    <source>
        <strain evidence="3">UB2112</strain>
    </source>
</reference>
<reference evidence="1" key="2">
    <citation type="submission" date="2016-04" db="EMBL/GenBank/DDBJ databases">
        <authorList>
            <person name="Evans L.H."/>
            <person name="Alamgir A."/>
            <person name="Owens N."/>
            <person name="Weber N.D."/>
            <person name="Virtaneva K."/>
            <person name="Barbian K."/>
            <person name="Babar A."/>
            <person name="Rosenke K."/>
        </authorList>
    </citation>
    <scope>NUCLEOTIDE SEQUENCE</scope>
    <source>
        <strain evidence="1">UB2112</strain>
    </source>
</reference>
<protein>
    <submittedName>
        <fullName evidence="1">Uncharacterized protein</fullName>
    </submittedName>
</protein>
<sequence>MLPVIAHEPVLELGHAAAFRCLYNVEHAHYSCYEFRYSLTTASTHGRSQSGDIHHRANLTKPRLTPFAALFHNHLANLSCTSNAFSVRSTTWSSTYRLIIFHLISTTSKTQ</sequence>
<keyword evidence="4" id="KW-1185">Reference proteome</keyword>
<evidence type="ECO:0000313" key="4">
    <source>
        <dbReference type="Proteomes" id="UP000658997"/>
    </source>
</evidence>